<accession>A0ABZ3H5X8</accession>
<evidence type="ECO:0000256" key="1">
    <source>
        <dbReference type="ARBA" id="ARBA00023002"/>
    </source>
</evidence>
<keyword evidence="1" id="KW-0560">Oxidoreductase</keyword>
<feature type="domain" description="FAD dependent oxidoreductase" evidence="2">
    <location>
        <begin position="4"/>
        <end position="347"/>
    </location>
</feature>
<dbReference type="InterPro" id="IPR036188">
    <property type="entry name" value="FAD/NAD-bd_sf"/>
</dbReference>
<evidence type="ECO:0000313" key="3">
    <source>
        <dbReference type="EMBL" id="XAU13935.1"/>
    </source>
</evidence>
<dbReference type="Proteomes" id="UP001447842">
    <property type="component" value="Chromosome"/>
</dbReference>
<protein>
    <submittedName>
        <fullName evidence="3">FAD-dependent oxidoreductase</fullName>
    </submittedName>
</protein>
<reference evidence="3 4" key="1">
    <citation type="submission" date="2024-03" db="EMBL/GenBank/DDBJ databases">
        <title>Sulfurimonas sp. HSL3-1.</title>
        <authorList>
            <person name="Wang S."/>
        </authorList>
    </citation>
    <scope>NUCLEOTIDE SEQUENCE [LARGE SCALE GENOMIC DNA]</scope>
    <source>
        <strain evidence="3 4">HSL3-1</strain>
    </source>
</reference>
<dbReference type="RefSeq" id="WP_345971747.1">
    <property type="nucleotide sequence ID" value="NZ_CP147920.1"/>
</dbReference>
<keyword evidence="4" id="KW-1185">Reference proteome</keyword>
<dbReference type="Pfam" id="PF01266">
    <property type="entry name" value="DAO"/>
    <property type="match status" value="1"/>
</dbReference>
<gene>
    <name evidence="3" type="ORF">WCY31_06660</name>
</gene>
<dbReference type="Gene3D" id="3.50.50.60">
    <property type="entry name" value="FAD/NAD(P)-binding domain"/>
    <property type="match status" value="1"/>
</dbReference>
<evidence type="ECO:0000313" key="4">
    <source>
        <dbReference type="Proteomes" id="UP001447842"/>
    </source>
</evidence>
<dbReference type="Gene3D" id="3.30.9.10">
    <property type="entry name" value="D-Amino Acid Oxidase, subunit A, domain 2"/>
    <property type="match status" value="1"/>
</dbReference>
<dbReference type="EMBL" id="CP147920">
    <property type="protein sequence ID" value="XAU13935.1"/>
    <property type="molecule type" value="Genomic_DNA"/>
</dbReference>
<name>A0ABZ3H5X8_9BACT</name>
<evidence type="ECO:0000259" key="2">
    <source>
        <dbReference type="Pfam" id="PF01266"/>
    </source>
</evidence>
<dbReference type="PANTHER" id="PTHR13847">
    <property type="entry name" value="SARCOSINE DEHYDROGENASE-RELATED"/>
    <property type="match status" value="1"/>
</dbReference>
<proteinExistence type="predicted"/>
<organism evidence="3 4">
    <name type="scientific">Sulfurimonas diazotrophicus</name>
    <dbReference type="NCBI Taxonomy" id="3131939"/>
    <lineage>
        <taxon>Bacteria</taxon>
        <taxon>Pseudomonadati</taxon>
        <taxon>Campylobacterota</taxon>
        <taxon>Epsilonproteobacteria</taxon>
        <taxon>Campylobacterales</taxon>
        <taxon>Sulfurimonadaceae</taxon>
        <taxon>Sulfurimonas</taxon>
    </lineage>
</organism>
<sequence>MTYDTAIIGAGINGCATAYFLTQGGEKVALIDREGIAAGGSGAAGAFVSPKFSKGGPLKALMEESYLFSIDFYERRFPELIRIAPLIHFAKYEDENEKVRAFRETTALPMLSVMPEAPLTKETEAFEHVVLARSGLVNAQAVCTRLAEGSDFILDDINIIKYESGLWTVGAIRAKRVVLATGAYRPVVAMPHIALRAVWGHRVDIRTTTPLPCHLHQYVSIAATGTNGEGAIGATHDVHYDPQTATEPYDVEQGRAELLEKASRTVSLEHIEVVKDYTGLRSGSNDYYPLVGRVADAEASLCAAPGLAKGAKSDAASLVYHPELYMINGTGGYGFVMGPLLARTLAQALLEGKPLPEALDPTRFLYRWAKRAGK</sequence>
<dbReference type="PANTHER" id="PTHR13847:SF289">
    <property type="entry name" value="GLYCINE OXIDASE"/>
    <property type="match status" value="1"/>
</dbReference>
<dbReference type="InterPro" id="IPR006076">
    <property type="entry name" value="FAD-dep_OxRdtase"/>
</dbReference>
<dbReference type="SUPFAM" id="SSF51971">
    <property type="entry name" value="Nucleotide-binding domain"/>
    <property type="match status" value="1"/>
</dbReference>